<evidence type="ECO:0000313" key="3">
    <source>
        <dbReference type="Proteomes" id="UP000015241"/>
    </source>
</evidence>
<feature type="non-terminal residue" evidence="2">
    <location>
        <position position="327"/>
    </location>
</feature>
<reference evidence="2 3" key="1">
    <citation type="journal article" date="2012" name="Science">
        <title>The Paleozoic origin of enzymatic lignin decomposition reconstructed from 31 fungal genomes.</title>
        <authorList>
            <person name="Floudas D."/>
            <person name="Binder M."/>
            <person name="Riley R."/>
            <person name="Barry K."/>
            <person name="Blanchette R.A."/>
            <person name="Henrissat B."/>
            <person name="Martinez A.T."/>
            <person name="Otillar R."/>
            <person name="Spatafora J.W."/>
            <person name="Yadav J.S."/>
            <person name="Aerts A."/>
            <person name="Benoit I."/>
            <person name="Boyd A."/>
            <person name="Carlson A."/>
            <person name="Copeland A."/>
            <person name="Coutinho P.M."/>
            <person name="de Vries R.P."/>
            <person name="Ferreira P."/>
            <person name="Findley K."/>
            <person name="Foster B."/>
            <person name="Gaskell J."/>
            <person name="Glotzer D."/>
            <person name="Gorecki P."/>
            <person name="Heitman J."/>
            <person name="Hesse C."/>
            <person name="Hori C."/>
            <person name="Igarashi K."/>
            <person name="Jurgens J.A."/>
            <person name="Kallen N."/>
            <person name="Kersten P."/>
            <person name="Kohler A."/>
            <person name="Kuees U."/>
            <person name="Kumar T.K.A."/>
            <person name="Kuo A."/>
            <person name="LaButti K."/>
            <person name="Larrondo L.F."/>
            <person name="Lindquist E."/>
            <person name="Ling A."/>
            <person name="Lombard V."/>
            <person name="Lucas S."/>
            <person name="Lundell T."/>
            <person name="Martin R."/>
            <person name="McLaughlin D.J."/>
            <person name="Morgenstern I."/>
            <person name="Morin E."/>
            <person name="Murat C."/>
            <person name="Nagy L.G."/>
            <person name="Nolan M."/>
            <person name="Ohm R.A."/>
            <person name="Patyshakuliyeva A."/>
            <person name="Rokas A."/>
            <person name="Ruiz-Duenas F.J."/>
            <person name="Sabat G."/>
            <person name="Salamov A."/>
            <person name="Samejima M."/>
            <person name="Schmutz J."/>
            <person name="Slot J.C."/>
            <person name="St John F."/>
            <person name="Stenlid J."/>
            <person name="Sun H."/>
            <person name="Sun S."/>
            <person name="Syed K."/>
            <person name="Tsang A."/>
            <person name="Wiebenga A."/>
            <person name="Young D."/>
            <person name="Pisabarro A."/>
            <person name="Eastwood D.C."/>
            <person name="Martin F."/>
            <person name="Cullen D."/>
            <person name="Grigoriev I.V."/>
            <person name="Hibbett D.S."/>
        </authorList>
    </citation>
    <scope>NUCLEOTIDE SEQUENCE</scope>
    <source>
        <strain evidence="3">FP-58527</strain>
    </source>
</reference>
<name>S8DZP2_FOMSC</name>
<dbReference type="Proteomes" id="UP000015241">
    <property type="component" value="Unassembled WGS sequence"/>
</dbReference>
<protein>
    <submittedName>
        <fullName evidence="2">Uncharacterized protein</fullName>
    </submittedName>
</protein>
<keyword evidence="3" id="KW-1185">Reference proteome</keyword>
<dbReference type="STRING" id="743788.S8DZP2"/>
<proteinExistence type="predicted"/>
<accession>S8DZP2</accession>
<evidence type="ECO:0000313" key="2">
    <source>
        <dbReference type="EMBL" id="EPS98451.1"/>
    </source>
</evidence>
<organism evidence="2 3">
    <name type="scientific">Fomitopsis schrenkii</name>
    <name type="common">Brown rot fungus</name>
    <dbReference type="NCBI Taxonomy" id="2126942"/>
    <lineage>
        <taxon>Eukaryota</taxon>
        <taxon>Fungi</taxon>
        <taxon>Dikarya</taxon>
        <taxon>Basidiomycota</taxon>
        <taxon>Agaricomycotina</taxon>
        <taxon>Agaricomycetes</taxon>
        <taxon>Polyporales</taxon>
        <taxon>Fomitopsis</taxon>
    </lineage>
</organism>
<feature type="region of interest" description="Disordered" evidence="1">
    <location>
        <begin position="39"/>
        <end position="84"/>
    </location>
</feature>
<dbReference type="InParanoid" id="S8DZP2"/>
<sequence>MFICRHVLLRAYIPRHATTLHAARRPLLHTLPLSRPRVCAPASSKPPAVGETWTVQQGADPARDADVTQPPSADEKGGKAFRADDEPLLPPWLLDEAALQTEVAGEATGRRDAVAANYPDEDPLDAYLASRQDGNFFRHTGNDSQRILEVLEAAKTTRRWDVIGHLVVDVVETGHFLARELRIACIEHLLLLSAEGLLSKEQALRLFQSLQSFARLITLSDATRIIVAEAILAMPRNLHIDSQLLDILATVLLDYVGRGTERTRERALSKDLSSRATPAMYLLAYDLAALGMHQRSLDVMQALVKAKKLSSSAIERVDLTAGEFSYI</sequence>
<feature type="compositionally biased region" description="Basic and acidic residues" evidence="1">
    <location>
        <begin position="73"/>
        <end position="84"/>
    </location>
</feature>
<dbReference type="HOGENOM" id="CLU_851409_0_0_1"/>
<evidence type="ECO:0000256" key="1">
    <source>
        <dbReference type="SAM" id="MobiDB-lite"/>
    </source>
</evidence>
<gene>
    <name evidence="2" type="ORF">FOMPIDRAFT_1037499</name>
</gene>
<dbReference type="EMBL" id="KE504165">
    <property type="protein sequence ID" value="EPS98451.1"/>
    <property type="molecule type" value="Genomic_DNA"/>
</dbReference>
<dbReference type="AlphaFoldDB" id="S8DZP2"/>